<dbReference type="InterPro" id="IPR027417">
    <property type="entry name" value="P-loop_NTPase"/>
</dbReference>
<dbReference type="InterPro" id="IPR011335">
    <property type="entry name" value="Restrct_endonuc-II-like"/>
</dbReference>
<comment type="subunit">
    <text evidence="13">Heterodimer of AddA and AddB/RexB.</text>
</comment>
<protein>
    <recommendedName>
        <fullName evidence="13">ATP-dependent helicase/nuclease subunit A</fullName>
        <ecNumber evidence="13">3.1.-.-</ecNumber>
        <ecNumber evidence="13">5.6.2.4</ecNumber>
    </recommendedName>
    <alternativeName>
        <fullName evidence="13">ATP-dependent helicase/nuclease AddA</fullName>
    </alternativeName>
    <alternativeName>
        <fullName evidence="13">DNA 3'-5' helicase AddA</fullName>
    </alternativeName>
</protein>
<keyword evidence="19" id="KW-1185">Reference proteome</keyword>
<feature type="binding site" evidence="14">
    <location>
        <begin position="36"/>
        <end position="43"/>
    </location>
    <ligand>
        <name>ATP</name>
        <dbReference type="ChEBI" id="CHEBI:30616"/>
    </ligand>
</feature>
<evidence type="ECO:0000256" key="10">
    <source>
        <dbReference type="ARBA" id="ARBA00023235"/>
    </source>
</evidence>
<organism evidence="18 19">
    <name type="scientific">Cohnella cholangitidis</name>
    <dbReference type="NCBI Taxonomy" id="2598458"/>
    <lineage>
        <taxon>Bacteria</taxon>
        <taxon>Bacillati</taxon>
        <taxon>Bacillota</taxon>
        <taxon>Bacilli</taxon>
        <taxon>Bacillales</taxon>
        <taxon>Paenibacillaceae</taxon>
        <taxon>Cohnella</taxon>
    </lineage>
</organism>
<evidence type="ECO:0000256" key="13">
    <source>
        <dbReference type="HAMAP-Rule" id="MF_01451"/>
    </source>
</evidence>
<evidence type="ECO:0000313" key="18">
    <source>
        <dbReference type="EMBL" id="QMV40438.1"/>
    </source>
</evidence>
<keyword evidence="7 13" id="KW-0067">ATP-binding</keyword>
<dbReference type="PROSITE" id="PS51217">
    <property type="entry name" value="UVRD_HELICASE_CTER"/>
    <property type="match status" value="1"/>
</dbReference>
<dbReference type="InterPro" id="IPR000212">
    <property type="entry name" value="DNA_helicase_UvrD/REP"/>
</dbReference>
<dbReference type="KEGG" id="cchl:FPL14_03905"/>
<dbReference type="EC" id="3.1.-.-" evidence="13"/>
<evidence type="ECO:0000256" key="2">
    <source>
        <dbReference type="ARBA" id="ARBA00022741"/>
    </source>
</evidence>
<gene>
    <name evidence="13" type="primary">addA</name>
    <name evidence="18" type="ORF">FPL14_03905</name>
</gene>
<evidence type="ECO:0000256" key="6">
    <source>
        <dbReference type="ARBA" id="ARBA00022839"/>
    </source>
</evidence>
<comment type="catalytic activity">
    <reaction evidence="11 13">
        <text>Couples ATP hydrolysis with the unwinding of duplex DNA by translocating in the 3'-5' direction.</text>
        <dbReference type="EC" id="5.6.2.4"/>
    </reaction>
</comment>
<comment type="catalytic activity">
    <reaction evidence="12 13">
        <text>ATP + H2O = ADP + phosphate + H(+)</text>
        <dbReference type="Rhea" id="RHEA:13065"/>
        <dbReference type="ChEBI" id="CHEBI:15377"/>
        <dbReference type="ChEBI" id="CHEBI:15378"/>
        <dbReference type="ChEBI" id="CHEBI:30616"/>
        <dbReference type="ChEBI" id="CHEBI:43474"/>
        <dbReference type="ChEBI" id="CHEBI:456216"/>
        <dbReference type="EC" id="5.6.2.4"/>
    </reaction>
</comment>
<feature type="domain" description="UvrD-like helicase ATP-binding" evidence="16">
    <location>
        <begin position="15"/>
        <end position="499"/>
    </location>
</feature>
<accession>A0A7G5BU04</accession>
<keyword evidence="1 13" id="KW-0540">Nuclease</keyword>
<dbReference type="SUPFAM" id="SSF52540">
    <property type="entry name" value="P-loop containing nucleoside triphosphate hydrolases"/>
    <property type="match status" value="1"/>
</dbReference>
<evidence type="ECO:0000256" key="7">
    <source>
        <dbReference type="ARBA" id="ARBA00022840"/>
    </source>
</evidence>
<keyword evidence="5 13" id="KW-0347">Helicase</keyword>
<dbReference type="EMBL" id="CP041969">
    <property type="protein sequence ID" value="QMV40438.1"/>
    <property type="molecule type" value="Genomic_DNA"/>
</dbReference>
<dbReference type="InterPro" id="IPR014016">
    <property type="entry name" value="UvrD-like_ATP-bd"/>
</dbReference>
<keyword evidence="3 13" id="KW-0227">DNA damage</keyword>
<dbReference type="InterPro" id="IPR014152">
    <property type="entry name" value="AddA"/>
</dbReference>
<dbReference type="InterPro" id="IPR038726">
    <property type="entry name" value="PDDEXK_AddAB-type"/>
</dbReference>
<feature type="region of interest" description="Disordered" evidence="15">
    <location>
        <begin position="1086"/>
        <end position="1111"/>
    </location>
</feature>
<evidence type="ECO:0000259" key="16">
    <source>
        <dbReference type="PROSITE" id="PS51198"/>
    </source>
</evidence>
<evidence type="ECO:0000256" key="9">
    <source>
        <dbReference type="ARBA" id="ARBA00023204"/>
    </source>
</evidence>
<dbReference type="Pfam" id="PF13361">
    <property type="entry name" value="UvrD_C"/>
    <property type="match status" value="1"/>
</dbReference>
<keyword evidence="9 13" id="KW-0234">DNA repair</keyword>
<feature type="compositionally biased region" description="Basic and acidic residues" evidence="15">
    <location>
        <begin position="1092"/>
        <end position="1109"/>
    </location>
</feature>
<evidence type="ECO:0000256" key="11">
    <source>
        <dbReference type="ARBA" id="ARBA00034617"/>
    </source>
</evidence>
<name>A0A7G5BU04_9BACL</name>
<dbReference type="SUPFAM" id="SSF52980">
    <property type="entry name" value="Restriction endonuclease-like"/>
    <property type="match status" value="1"/>
</dbReference>
<feature type="region of interest" description="Disordered" evidence="15">
    <location>
        <begin position="561"/>
        <end position="601"/>
    </location>
</feature>
<keyword evidence="4 13" id="KW-0378">Hydrolase</keyword>
<dbReference type="InterPro" id="IPR011604">
    <property type="entry name" value="PDDEXK-like_dom_sf"/>
</dbReference>
<comment type="similarity">
    <text evidence="13">Belongs to the helicase family. AddA subfamily.</text>
</comment>
<dbReference type="HAMAP" id="MF_01451">
    <property type="entry name" value="AddA"/>
    <property type="match status" value="1"/>
</dbReference>
<evidence type="ECO:0000256" key="15">
    <source>
        <dbReference type="SAM" id="MobiDB-lite"/>
    </source>
</evidence>
<proteinExistence type="inferred from homology"/>
<evidence type="ECO:0000259" key="17">
    <source>
        <dbReference type="PROSITE" id="PS51217"/>
    </source>
</evidence>
<dbReference type="RefSeq" id="WP_182301790.1">
    <property type="nucleotide sequence ID" value="NZ_CP041969.1"/>
</dbReference>
<keyword evidence="2 13" id="KW-0547">Nucleotide-binding</keyword>
<sequence>MTQLTTEWPPKPDNSRWTDEQWAAINADGSNLLVAAAAGSGKTAVLVERIISRIADENRPLDVDAMLVATFTKAAAAEMKERIRHALEEALEKDPESKHLRRQIALLPRASVTTLHSFCLEVVERYAPLIGLDPGFRMANETEAELLRMDTLDELFEERYENEGEAGALASLADHFGGERSDEPLHRLVLELFEYAGSHPWPAFWLRRTAGEFEQAQAESLLGSLWVKSLLEDAVLLLQGTLHLLRGALRIAHEPGGPEPYIETLFADIDGLEKVTIAFESGTWEDWQAAVANISFGRLKPCKGDEYDADLIDRVKGIRDSAKKATAKLSEEWLVRSPGQYAAELRALAPAMGQLAELAVEFGERYEQAKRAKGLLDFSDLEHYALRVLRDPASTPERSIPSLAANGFMERYSEIYLDEYQDTNEVQEAIVALISRKAPGNVFMVGDVKQSIYRFRLAEPGLFLEKYRTYKAYGEAENSGNAADPDGLRIDLARNFRSRREILNAVNHVFRLIMHEPVGEMNYDERAELIYGDGYPDGGAPNPYSVELILLDTAPGAGADAVESGEEIATAPEKADSGSSEGNEDGTGSSEGAEETEDVESAQLEARCIAAEIRKLIGADDSGQLPFAVYDGKAKLHRPVQYRDIVILLRAVTALAPTFLDELKAAGIPAYADLATGYFAATEVDIVLSLLSIIDNPHQDIPLAGVLRSPIGEFTAEQLAQIRLARRNGSFWEAVNAAAGVMDATGDAASDDLRDRLTGFISRLEQWRDYARKEPLGDLLWMLYRETGYYDYVGGLPGGGQRQANLRALVNRAVQYERSSRFRGLFRFLRFLGRMRDTGADLGAARALGESENVVRIVSIHRSKGLEFPVVFAAGLSRNFNRRDLNGAFLKHKKLGFGPRMMEKDTRVTYPTLPQLAIRRKLAAEMLAEEMRVLYVALTRPKEKLYLIGTSKNASKQWEQWSETAAMAEMTLPTFAVAAAGKYLDWLGPAAVIASGIQDPARKWNCRIVPAKEYTVQSAGASEDRPDEGQLWNAVLNGEKVDLEEAGTYERVNRILSWEYEDAASTRLAAKTSITALKNRLQDTNALVSSERMPEPSVHTDEWNERSEGEGWPESYTAEVRASSTQTYRLRRPRFMSARQLTPAERGTAFHLVMQHLPVQEGLTEQQIESLLESLAERRILSEEQRKGVAAAEVAAFCRTSIYSRICRSSRVWREVPFTFGHDAAAVYPGSISPSSGETVIIQGVIDCLFAEEDGLVLVDYKTDVLKGMDPKEAAEKHRFQVEKYGEAVSGILDTPVKEAYVYFFDGGHSVRLV</sequence>
<evidence type="ECO:0000256" key="12">
    <source>
        <dbReference type="ARBA" id="ARBA00048988"/>
    </source>
</evidence>
<dbReference type="Pfam" id="PF12705">
    <property type="entry name" value="PDDEXK_1"/>
    <property type="match status" value="1"/>
</dbReference>
<dbReference type="Gene3D" id="3.90.320.10">
    <property type="match status" value="1"/>
</dbReference>
<evidence type="ECO:0000256" key="8">
    <source>
        <dbReference type="ARBA" id="ARBA00023125"/>
    </source>
</evidence>
<evidence type="ECO:0000313" key="19">
    <source>
        <dbReference type="Proteomes" id="UP000515679"/>
    </source>
</evidence>
<keyword evidence="6 13" id="KW-0269">Exonuclease</keyword>
<comment type="cofactor">
    <cofactor evidence="13">
        <name>Mg(2+)</name>
        <dbReference type="ChEBI" id="CHEBI:18420"/>
    </cofactor>
</comment>
<dbReference type="GO" id="GO:0033202">
    <property type="term" value="C:DNA helicase complex"/>
    <property type="evidence" value="ECO:0007669"/>
    <property type="project" value="TreeGrafter"/>
</dbReference>
<keyword evidence="10 13" id="KW-0413">Isomerase</keyword>
<feature type="domain" description="UvrD-like helicase C-terminal" evidence="17">
    <location>
        <begin position="563"/>
        <end position="865"/>
    </location>
</feature>
<dbReference type="GO" id="GO:0003690">
    <property type="term" value="F:double-stranded DNA binding"/>
    <property type="evidence" value="ECO:0007669"/>
    <property type="project" value="UniProtKB-UniRule"/>
</dbReference>
<dbReference type="Proteomes" id="UP000515679">
    <property type="component" value="Chromosome"/>
</dbReference>
<dbReference type="Gene3D" id="3.40.50.300">
    <property type="entry name" value="P-loop containing nucleotide triphosphate hydrolases"/>
    <property type="match status" value="4"/>
</dbReference>
<dbReference type="GO" id="GO:0043138">
    <property type="term" value="F:3'-5' DNA helicase activity"/>
    <property type="evidence" value="ECO:0007669"/>
    <property type="project" value="UniProtKB-UniRule"/>
</dbReference>
<dbReference type="Pfam" id="PF00580">
    <property type="entry name" value="UvrD-helicase"/>
    <property type="match status" value="1"/>
</dbReference>
<dbReference type="FunFam" id="3.40.50.300:FF:001236">
    <property type="entry name" value="ATP-dependent helicase/nuclease subunit A"/>
    <property type="match status" value="1"/>
</dbReference>
<dbReference type="GO" id="GO:0005829">
    <property type="term" value="C:cytosol"/>
    <property type="evidence" value="ECO:0007669"/>
    <property type="project" value="TreeGrafter"/>
</dbReference>
<keyword evidence="8 13" id="KW-0238">DNA-binding</keyword>
<dbReference type="GO" id="GO:0008408">
    <property type="term" value="F:3'-5' exonuclease activity"/>
    <property type="evidence" value="ECO:0007669"/>
    <property type="project" value="UniProtKB-UniRule"/>
</dbReference>
<dbReference type="PROSITE" id="PS51198">
    <property type="entry name" value="UVRD_HELICASE_ATP_BIND"/>
    <property type="match status" value="1"/>
</dbReference>
<evidence type="ECO:0000256" key="5">
    <source>
        <dbReference type="ARBA" id="ARBA00022806"/>
    </source>
</evidence>
<reference evidence="18 19" key="1">
    <citation type="submission" date="2019-07" db="EMBL/GenBank/DDBJ databases">
        <authorList>
            <person name="Kim J.K."/>
            <person name="Cheong H.-M."/>
            <person name="Choi Y."/>
            <person name="Hwang K.J."/>
            <person name="Lee S."/>
            <person name="Choi C."/>
        </authorList>
    </citation>
    <scope>NUCLEOTIDE SEQUENCE [LARGE SCALE GENOMIC DNA]</scope>
    <source>
        <strain evidence="18 19">KS 22</strain>
    </source>
</reference>
<dbReference type="PANTHER" id="PTHR11070:SF48">
    <property type="entry name" value="ATP-DEPENDENT HELICASE_NUCLEASE SUBUNIT A"/>
    <property type="match status" value="1"/>
</dbReference>
<evidence type="ECO:0000256" key="4">
    <source>
        <dbReference type="ARBA" id="ARBA00022801"/>
    </source>
</evidence>
<dbReference type="GO" id="GO:0005524">
    <property type="term" value="F:ATP binding"/>
    <property type="evidence" value="ECO:0007669"/>
    <property type="project" value="UniProtKB-UniRule"/>
</dbReference>
<comment type="function">
    <text evidence="13">The heterodimer acts as both an ATP-dependent DNA helicase and an ATP-dependent, dual-direction single-stranded exonuclease. Recognizes the chi site generating a DNA molecule suitable for the initiation of homologous recombination. The AddA nuclease domain is required for chi fragment generation; this subunit has the helicase and 3' -&gt; 5' nuclease activities.</text>
</comment>
<evidence type="ECO:0000256" key="14">
    <source>
        <dbReference type="PROSITE-ProRule" id="PRU00560"/>
    </source>
</evidence>
<dbReference type="PANTHER" id="PTHR11070">
    <property type="entry name" value="UVRD / RECB / PCRA DNA HELICASE FAMILY MEMBER"/>
    <property type="match status" value="1"/>
</dbReference>
<evidence type="ECO:0000256" key="1">
    <source>
        <dbReference type="ARBA" id="ARBA00022722"/>
    </source>
</evidence>
<dbReference type="GO" id="GO:0000724">
    <property type="term" value="P:double-strand break repair via homologous recombination"/>
    <property type="evidence" value="ECO:0007669"/>
    <property type="project" value="UniProtKB-UniRule"/>
</dbReference>
<dbReference type="EC" id="5.6.2.4" evidence="13"/>
<dbReference type="InterPro" id="IPR014017">
    <property type="entry name" value="DNA_helicase_UvrD-like_C"/>
</dbReference>
<evidence type="ECO:0000256" key="3">
    <source>
        <dbReference type="ARBA" id="ARBA00022763"/>
    </source>
</evidence>